<dbReference type="SUPFAM" id="SSF81296">
    <property type="entry name" value="E set domains"/>
    <property type="match status" value="2"/>
</dbReference>
<feature type="chain" id="PRO_5046516609" evidence="3">
    <location>
        <begin position="24"/>
        <end position="794"/>
    </location>
</feature>
<dbReference type="PANTHER" id="PTHR43002">
    <property type="entry name" value="GLYCOGEN DEBRANCHING ENZYME"/>
    <property type="match status" value="1"/>
</dbReference>
<dbReference type="Proteomes" id="UP001595617">
    <property type="component" value="Unassembled WGS sequence"/>
</dbReference>
<dbReference type="SUPFAM" id="SSF51011">
    <property type="entry name" value="Glycosyl hydrolase domain"/>
    <property type="match status" value="1"/>
</dbReference>
<dbReference type="Gene3D" id="3.20.20.80">
    <property type="entry name" value="Glycosidases"/>
    <property type="match status" value="2"/>
</dbReference>
<keyword evidence="2" id="KW-0326">Glycosidase</keyword>
<proteinExistence type="inferred from homology"/>
<dbReference type="Pfam" id="PF17967">
    <property type="entry name" value="Pullulanase_N2"/>
    <property type="match status" value="1"/>
</dbReference>
<comment type="caution">
    <text evidence="7">The sequence shown here is derived from an EMBL/GenBank/DDBJ whole genome shotgun (WGS) entry which is preliminary data.</text>
</comment>
<dbReference type="RefSeq" id="WP_380693902.1">
    <property type="nucleotide sequence ID" value="NZ_JBHRYR010000002.1"/>
</dbReference>
<feature type="domain" description="Alpha-1,6-glucosidases pullulanase-type C-terminal" evidence="5">
    <location>
        <begin position="652"/>
        <end position="770"/>
    </location>
</feature>
<dbReference type="InterPro" id="IPR017853">
    <property type="entry name" value="GH"/>
</dbReference>
<keyword evidence="8" id="KW-1185">Reference proteome</keyword>
<feature type="domain" description="Glycoside hydrolase family 13 N-terminal" evidence="4">
    <location>
        <begin position="207"/>
        <end position="291"/>
    </location>
</feature>
<dbReference type="CDD" id="cd02860">
    <property type="entry name" value="E_set_Pullulanase"/>
    <property type="match status" value="1"/>
</dbReference>
<evidence type="ECO:0000256" key="3">
    <source>
        <dbReference type="SAM" id="SignalP"/>
    </source>
</evidence>
<feature type="signal peptide" evidence="3">
    <location>
        <begin position="1"/>
        <end position="23"/>
    </location>
</feature>
<gene>
    <name evidence="7" type="ORF">ACFOOG_04665</name>
</gene>
<evidence type="ECO:0000259" key="4">
    <source>
        <dbReference type="Pfam" id="PF02922"/>
    </source>
</evidence>
<accession>A0ABV7ZU91</accession>
<dbReference type="InterPro" id="IPR013780">
    <property type="entry name" value="Glyco_hydro_b"/>
</dbReference>
<dbReference type="InterPro" id="IPR013783">
    <property type="entry name" value="Ig-like_fold"/>
</dbReference>
<evidence type="ECO:0000259" key="6">
    <source>
        <dbReference type="Pfam" id="PF17967"/>
    </source>
</evidence>
<evidence type="ECO:0000313" key="7">
    <source>
        <dbReference type="EMBL" id="MFC3852123.1"/>
    </source>
</evidence>
<dbReference type="InterPro" id="IPR014756">
    <property type="entry name" value="Ig_E-set"/>
</dbReference>
<dbReference type="EMBL" id="JBHRYR010000002">
    <property type="protein sequence ID" value="MFC3852123.1"/>
    <property type="molecule type" value="Genomic_DNA"/>
</dbReference>
<dbReference type="Gene3D" id="2.60.40.10">
    <property type="entry name" value="Immunoglobulins"/>
    <property type="match status" value="1"/>
</dbReference>
<comment type="similarity">
    <text evidence="1">Belongs to the glycosyl hydrolase 13 family.</text>
</comment>
<sequence>MKGLIVQGTRGLLWLLLASVAVAQPSFDAIPDAAFTEDDSAAQPDTLQTGEPIEVEDFFSAPVELAVPEVFEAVPTEEAEGLTEAAAHWVTPDLLLYNAGDVEEVRLYYSPIARLSHNTTSLSLFGAADSVRLVPRVLPANIAERYPDLADWQAWGVPASVDIKLWLKGQLAVGARDRFERVLDATAVQIAGVLDALYAPRATQMQLGALPYYAGTVFQVWAPTAQRVSLFLYDDQFELLERFPLREDSTSGNWSHLSRTAPHGRYYHYEVVAYHPTTQKIETHRVTDPYSLNLSPDGQYSQVVDLDHPSLRPDGWMAWPTEQVTPAPEDAVLWRLALPHAQTLQPRDAPAFTHVHLYDPEATEHAAGQVRHFLLPPFARSGAEGLETIRSLRETVLRWRLAGYRVGVDGDFTRIQTFNDATSSMLDKIVPAYYHRRDPITGAALRDGCCAITATEHRMMERLLTDGLVQLAQAFGFESVRLYRADQLHREALMRSQVRVRNQHPAFFAYSDLPAAAVSPLSSTGVGSLIPPSLDVLRLPSTLDFANRAEWREATDAQRIALAGRQQNYLLLTQTDRLMRGRNVPDGQFFAGLANDPQETVQALDLNTLLSPDHDSPNNDENEQRRRIAMGLPLLSQGSIHLVGDMSSLTANQRSALDEWLAIRQSTPLLRLTSQQQIASRLDFRNVGVNQANGFLIMTINDGQGVPDLDPERNALMVIMNMNTRSQTFRVPGFQLHPVQANGHDERLHDISQPDDHFVVPSLALVVLEQPQQGPQGRGMPIAQKDYSKLYPAE</sequence>
<dbReference type="InterPro" id="IPR024561">
    <property type="entry name" value="Pullul_strch_C"/>
</dbReference>
<keyword evidence="2" id="KW-0378">Hydrolase</keyword>
<organism evidence="7 8">
    <name type="scientific">Saccharospirillum mangrovi</name>
    <dbReference type="NCBI Taxonomy" id="2161747"/>
    <lineage>
        <taxon>Bacteria</taxon>
        <taxon>Pseudomonadati</taxon>
        <taxon>Pseudomonadota</taxon>
        <taxon>Gammaproteobacteria</taxon>
        <taxon>Oceanospirillales</taxon>
        <taxon>Saccharospirillaceae</taxon>
        <taxon>Saccharospirillum</taxon>
    </lineage>
</organism>
<dbReference type="Pfam" id="PF02922">
    <property type="entry name" value="CBM_48"/>
    <property type="match status" value="1"/>
</dbReference>
<dbReference type="Gene3D" id="2.60.40.1130">
    <property type="entry name" value="Rab geranylgeranyltransferase alpha-subunit, insert domain"/>
    <property type="match status" value="1"/>
</dbReference>
<reference evidence="8" key="1">
    <citation type="journal article" date="2019" name="Int. J. Syst. Evol. Microbiol.">
        <title>The Global Catalogue of Microorganisms (GCM) 10K type strain sequencing project: providing services to taxonomists for standard genome sequencing and annotation.</title>
        <authorList>
            <consortium name="The Broad Institute Genomics Platform"/>
            <consortium name="The Broad Institute Genome Sequencing Center for Infectious Disease"/>
            <person name="Wu L."/>
            <person name="Ma J."/>
        </authorList>
    </citation>
    <scope>NUCLEOTIDE SEQUENCE [LARGE SCALE GENOMIC DNA]</scope>
    <source>
        <strain evidence="8">IBRC 10765</strain>
    </source>
</reference>
<dbReference type="SUPFAM" id="SSF51445">
    <property type="entry name" value="(Trans)glycosidases"/>
    <property type="match status" value="1"/>
</dbReference>
<protein>
    <submittedName>
        <fullName evidence="7">Alpha-1,6-glucosidase domain-containing protein</fullName>
    </submittedName>
</protein>
<evidence type="ECO:0000256" key="2">
    <source>
        <dbReference type="ARBA" id="ARBA00023295"/>
    </source>
</evidence>
<evidence type="ECO:0000259" key="5">
    <source>
        <dbReference type="Pfam" id="PF11852"/>
    </source>
</evidence>
<dbReference type="InterPro" id="IPR004193">
    <property type="entry name" value="Glyco_hydro_13_N"/>
</dbReference>
<dbReference type="Gene3D" id="2.60.40.1180">
    <property type="entry name" value="Golgi alpha-mannosidase II"/>
    <property type="match status" value="1"/>
</dbReference>
<keyword evidence="3" id="KW-0732">Signal</keyword>
<feature type="domain" description="Pullulanase N2" evidence="6">
    <location>
        <begin position="85"/>
        <end position="195"/>
    </location>
</feature>
<name>A0ABV7ZU91_9GAMM</name>
<evidence type="ECO:0000313" key="8">
    <source>
        <dbReference type="Proteomes" id="UP001595617"/>
    </source>
</evidence>
<dbReference type="InterPro" id="IPR040671">
    <property type="entry name" value="Pullulanase_N2"/>
</dbReference>
<evidence type="ECO:0000256" key="1">
    <source>
        <dbReference type="ARBA" id="ARBA00008061"/>
    </source>
</evidence>
<dbReference type="Pfam" id="PF11852">
    <property type="entry name" value="Pullul_strch_C"/>
    <property type="match status" value="1"/>
</dbReference>